<reference evidence="2 3" key="1">
    <citation type="submission" date="2019-04" db="EMBL/GenBank/DDBJ databases">
        <title>Genome sequence of strain 7209-2.</title>
        <authorList>
            <person name="Gao J."/>
            <person name="Sun J."/>
        </authorList>
    </citation>
    <scope>NUCLEOTIDE SEQUENCE [LARGE SCALE GENOMIC DNA]</scope>
    <source>
        <strain evidence="2 3">7209-2</strain>
    </source>
</reference>
<keyword evidence="3" id="KW-1185">Reference proteome</keyword>
<keyword evidence="1" id="KW-0812">Transmembrane</keyword>
<protein>
    <submittedName>
        <fullName evidence="2">Uncharacterized protein</fullName>
    </submittedName>
</protein>
<organism evidence="2 3">
    <name type="scientific">Rhizobium rhizophilum</name>
    <dbReference type="NCBI Taxonomy" id="1850373"/>
    <lineage>
        <taxon>Bacteria</taxon>
        <taxon>Pseudomonadati</taxon>
        <taxon>Pseudomonadota</taxon>
        <taxon>Alphaproteobacteria</taxon>
        <taxon>Hyphomicrobiales</taxon>
        <taxon>Rhizobiaceae</taxon>
        <taxon>Rhizobium/Agrobacterium group</taxon>
        <taxon>Rhizobium</taxon>
    </lineage>
</organism>
<sequence>MILGPLPGPIKAPLLWASGVFSAALLAWMNLGFASRFAELTGGRSLPDLDIESTGEGLLALTGVLETRPEAAELLRSMYLGPDLFLPAFLGLFLVLLMRRVAPGSGLYGRPAERLLPALLSLPIAYIVVDYAENIASLMLFPPSIPLPETANLLAEVLAWLTRVKFAALVISGILVLRLAFGPKHNHA</sequence>
<feature type="transmembrane region" description="Helical" evidence="1">
    <location>
        <begin position="12"/>
        <end position="31"/>
    </location>
</feature>
<dbReference type="EMBL" id="STGT01000001">
    <property type="protein sequence ID" value="THV16702.1"/>
    <property type="molecule type" value="Genomic_DNA"/>
</dbReference>
<dbReference type="RefSeq" id="WP_136556326.1">
    <property type="nucleotide sequence ID" value="NZ_STGT01000001.1"/>
</dbReference>
<feature type="transmembrane region" description="Helical" evidence="1">
    <location>
        <begin position="84"/>
        <end position="102"/>
    </location>
</feature>
<evidence type="ECO:0000313" key="2">
    <source>
        <dbReference type="EMBL" id="THV16702.1"/>
    </source>
</evidence>
<evidence type="ECO:0000256" key="1">
    <source>
        <dbReference type="SAM" id="Phobius"/>
    </source>
</evidence>
<dbReference type="Proteomes" id="UP000309667">
    <property type="component" value="Unassembled WGS sequence"/>
</dbReference>
<evidence type="ECO:0000313" key="3">
    <source>
        <dbReference type="Proteomes" id="UP000309667"/>
    </source>
</evidence>
<keyword evidence="1" id="KW-0472">Membrane</keyword>
<comment type="caution">
    <text evidence="2">The sequence shown here is derived from an EMBL/GenBank/DDBJ whole genome shotgun (WGS) entry which is preliminary data.</text>
</comment>
<keyword evidence="1" id="KW-1133">Transmembrane helix</keyword>
<feature type="transmembrane region" description="Helical" evidence="1">
    <location>
        <begin position="157"/>
        <end position="181"/>
    </location>
</feature>
<feature type="transmembrane region" description="Helical" evidence="1">
    <location>
        <begin position="114"/>
        <end position="132"/>
    </location>
</feature>
<accession>A0ABY2QYY1</accession>
<gene>
    <name evidence="2" type="ORF">E9677_01465</name>
</gene>
<name>A0ABY2QYY1_9HYPH</name>
<proteinExistence type="predicted"/>